<organism evidence="1 2">
    <name type="scientific">Nesterenkonia cremea</name>
    <dbReference type="NCBI Taxonomy" id="1882340"/>
    <lineage>
        <taxon>Bacteria</taxon>
        <taxon>Bacillati</taxon>
        <taxon>Actinomycetota</taxon>
        <taxon>Actinomycetes</taxon>
        <taxon>Micrococcales</taxon>
        <taxon>Micrococcaceae</taxon>
        <taxon>Nesterenkonia</taxon>
    </lineage>
</organism>
<dbReference type="RefSeq" id="WP_188684933.1">
    <property type="nucleotide sequence ID" value="NZ_BMIS01000007.1"/>
</dbReference>
<evidence type="ECO:0000313" key="1">
    <source>
        <dbReference type="EMBL" id="GGE71511.1"/>
    </source>
</evidence>
<keyword evidence="2" id="KW-1185">Reference proteome</keyword>
<reference evidence="1" key="2">
    <citation type="submission" date="2020-09" db="EMBL/GenBank/DDBJ databases">
        <authorList>
            <person name="Sun Q."/>
            <person name="Zhou Y."/>
        </authorList>
    </citation>
    <scope>NUCLEOTIDE SEQUENCE</scope>
    <source>
        <strain evidence="1">CGMCC 1.15388</strain>
    </source>
</reference>
<comment type="caution">
    <text evidence="1">The sequence shown here is derived from an EMBL/GenBank/DDBJ whole genome shotgun (WGS) entry which is preliminary data.</text>
</comment>
<evidence type="ECO:0000313" key="2">
    <source>
        <dbReference type="Proteomes" id="UP000633136"/>
    </source>
</evidence>
<accession>A0A917ASL4</accession>
<proteinExistence type="predicted"/>
<protein>
    <submittedName>
        <fullName evidence="1">Uncharacterized protein</fullName>
    </submittedName>
</protein>
<name>A0A917ASL4_9MICC</name>
<reference evidence="1" key="1">
    <citation type="journal article" date="2014" name="Int. J. Syst. Evol. Microbiol.">
        <title>Complete genome sequence of Corynebacterium casei LMG S-19264T (=DSM 44701T), isolated from a smear-ripened cheese.</title>
        <authorList>
            <consortium name="US DOE Joint Genome Institute (JGI-PGF)"/>
            <person name="Walter F."/>
            <person name="Albersmeier A."/>
            <person name="Kalinowski J."/>
            <person name="Ruckert C."/>
        </authorList>
    </citation>
    <scope>NUCLEOTIDE SEQUENCE</scope>
    <source>
        <strain evidence="1">CGMCC 1.15388</strain>
    </source>
</reference>
<sequence length="106" mass="11321">MLWLITAKVLLAVGIYALTAGALSIAGQQPLSWFPGWTQAPAGVIGKARARSFKAETLRHNDYGSAFIAPLQGGKWRVVVPSRHFETVVSGDKDQAVSTAVTRAQS</sequence>
<dbReference type="Proteomes" id="UP000633136">
    <property type="component" value="Unassembled WGS sequence"/>
</dbReference>
<dbReference type="AlphaFoldDB" id="A0A917ASL4"/>
<gene>
    <name evidence="1" type="ORF">GCM10011401_18210</name>
</gene>
<dbReference type="EMBL" id="BMIS01000007">
    <property type="protein sequence ID" value="GGE71511.1"/>
    <property type="molecule type" value="Genomic_DNA"/>
</dbReference>